<accession>A0AAV0DP38</accession>
<keyword evidence="2" id="KW-0507">mRNA processing</keyword>
<keyword evidence="9" id="KW-0175">Coiled coil</keyword>
<feature type="compositionally biased region" description="Polar residues" evidence="10">
    <location>
        <begin position="1"/>
        <end position="11"/>
    </location>
</feature>
<feature type="domain" description="FF" evidence="12">
    <location>
        <begin position="658"/>
        <end position="721"/>
    </location>
</feature>
<dbReference type="Pfam" id="PF25432">
    <property type="entry name" value="FF_PRPF40A"/>
    <property type="match status" value="1"/>
</dbReference>
<feature type="compositionally biased region" description="Basic and acidic residues" evidence="10">
    <location>
        <begin position="849"/>
        <end position="923"/>
    </location>
</feature>
<dbReference type="Pfam" id="PF01846">
    <property type="entry name" value="FF"/>
    <property type="match status" value="4"/>
</dbReference>
<feature type="region of interest" description="Disordered" evidence="10">
    <location>
        <begin position="409"/>
        <end position="437"/>
    </location>
</feature>
<evidence type="ECO:0000256" key="3">
    <source>
        <dbReference type="ARBA" id="ARBA00022737"/>
    </source>
</evidence>
<comment type="similarity">
    <text evidence="7">Belongs to the PRPF40 family.</text>
</comment>
<dbReference type="PANTHER" id="PTHR11864:SF0">
    <property type="entry name" value="PRP40 PRE-MRNA PROCESSING FACTOR 40 HOMOLOG A (YEAST)"/>
    <property type="match status" value="1"/>
</dbReference>
<evidence type="ECO:0000259" key="12">
    <source>
        <dbReference type="PROSITE" id="PS51676"/>
    </source>
</evidence>
<feature type="compositionally biased region" description="Polar residues" evidence="10">
    <location>
        <begin position="143"/>
        <end position="154"/>
    </location>
</feature>
<feature type="coiled-coil region" evidence="9">
    <location>
        <begin position="631"/>
        <end position="673"/>
    </location>
</feature>
<dbReference type="Proteomes" id="UP001152523">
    <property type="component" value="Unassembled WGS sequence"/>
</dbReference>
<sequence>MASNSQFTSMQPPRPPLASLPQSAHTPMPMPLQFRPPMVPPQPFIPGPSQQFQPLGHTSVMMPPPPQNQFPQLMQQIPVRPVAGVHIVPSAQVTPPPDFANRPVTPVAAPPQQSFQISNNYVPCPSGSSFPASSSYKDSESSATLHQSQTSESGFSAGGQPWVLSGNPNIKSTNTPLQLTSEFVPKAGEECNAAISEANPTLGSADKIPSDWIEHTARTGKKYYYNMRTKISSWEKPVELMTEIEKADASTDWRECTSPDGRKYYYNKVTKVSKWAMPDEVKLAREKLNLETIKALEQEKSGVSHTLDATSSTSAKAYSPSAVCLSALPQGTGASPISAAPAVTSEMLGRSDNASNTPAESVVLQTPSKAASPAVAAKSDGHGVSATTADSVAIQMTPGISPVHDAAADTNGGSPGKIQDAEKGAGVSEKGSAVLSDEKMTEPLPSAYAGKQDAKNAFKALLDSAGVGPDWNWDQAMRAIINDRRYGALKTLSERKQVFNEYVGQKKKLEAEERRARQKKSREDFKTMLEECQEITSSIRWSRAISILENDERYQAVERSKDREDLFQDYIQELEKKERAKALEENKRYRMEYLEFLKSCDFIKASSQWRRVQDRLEDDERCSRLEKIDRLEIFQEYIRDLEREEEEQRRLRMEELRKTERKNRDEFRKLMEEHVSEGVLTARTHWRDYCMKVKDSPAFLAVSSNTSGSTAKDLYEDVVEELEKQFVEDKARIRDAVKVHEVGLTTSWTFEDFKAALSEDIISPPISDTNLKFVFEELVERAREKEEKEAKRRKRLADDFYELLCDSKEITASSRWEDCKPLLDDRKMSEEGFLLEVFDKFVAGLKEKAKEKERRRREEKARKEKKEKERKDREKEKHGRVKDRGDESRSGKERSRKESTDSGGDKTEPYSIEDNRKTESERDKKHRKRRHSSPIDEDENEKSRSRSSRQHSSSDHKKSKQVTEQHVWAASETKPDGHHRKHKRDRRSSSHHKSGDYEDDGDGEARLIGF</sequence>
<feature type="compositionally biased region" description="Basic residues" evidence="10">
    <location>
        <begin position="977"/>
        <end position="992"/>
    </location>
</feature>
<dbReference type="GO" id="GO:0070063">
    <property type="term" value="F:RNA polymerase binding"/>
    <property type="evidence" value="ECO:0007669"/>
    <property type="project" value="UniProtKB-ARBA"/>
</dbReference>
<dbReference type="SMART" id="SM00441">
    <property type="entry name" value="FF"/>
    <property type="match status" value="5"/>
</dbReference>
<evidence type="ECO:0000313" key="13">
    <source>
        <dbReference type="EMBL" id="CAH9103695.1"/>
    </source>
</evidence>
<dbReference type="Gene3D" id="2.20.70.10">
    <property type="match status" value="2"/>
</dbReference>
<evidence type="ECO:0000259" key="11">
    <source>
        <dbReference type="PROSITE" id="PS50020"/>
    </source>
</evidence>
<dbReference type="FunFam" id="1.10.10.440:FF:000013">
    <property type="entry name" value="pre-mRNA-processing protein 40A isoform X1"/>
    <property type="match status" value="1"/>
</dbReference>
<feature type="domain" description="FF" evidence="12">
    <location>
        <begin position="581"/>
        <end position="640"/>
    </location>
</feature>
<dbReference type="PROSITE" id="PS01159">
    <property type="entry name" value="WW_DOMAIN_1"/>
    <property type="match status" value="1"/>
</dbReference>
<evidence type="ECO:0000256" key="9">
    <source>
        <dbReference type="SAM" id="Coils"/>
    </source>
</evidence>
<evidence type="ECO:0000256" key="7">
    <source>
        <dbReference type="ARBA" id="ARBA00061317"/>
    </source>
</evidence>
<dbReference type="GO" id="GO:0005685">
    <property type="term" value="C:U1 snRNP"/>
    <property type="evidence" value="ECO:0007669"/>
    <property type="project" value="TreeGrafter"/>
</dbReference>
<keyword evidence="14" id="KW-1185">Reference proteome</keyword>
<comment type="caution">
    <text evidence="13">The sequence shown here is derived from an EMBL/GenBank/DDBJ whole genome shotgun (WGS) entry which is preliminary data.</text>
</comment>
<feature type="domain" description="FF" evidence="12">
    <location>
        <begin position="518"/>
        <end position="573"/>
    </location>
</feature>
<dbReference type="PROSITE" id="PS50020">
    <property type="entry name" value="WW_DOMAIN_2"/>
    <property type="match status" value="2"/>
</dbReference>
<dbReference type="CDD" id="cd00201">
    <property type="entry name" value="WW"/>
    <property type="match status" value="2"/>
</dbReference>
<evidence type="ECO:0000256" key="6">
    <source>
        <dbReference type="ARBA" id="ARBA00056384"/>
    </source>
</evidence>
<evidence type="ECO:0000256" key="5">
    <source>
        <dbReference type="ARBA" id="ARBA00023242"/>
    </source>
</evidence>
<dbReference type="SUPFAM" id="SSF51045">
    <property type="entry name" value="WW domain"/>
    <property type="match status" value="2"/>
</dbReference>
<evidence type="ECO:0000256" key="1">
    <source>
        <dbReference type="ARBA" id="ARBA00004123"/>
    </source>
</evidence>
<dbReference type="GO" id="GO:0003723">
    <property type="term" value="F:RNA binding"/>
    <property type="evidence" value="ECO:0007669"/>
    <property type="project" value="TreeGrafter"/>
</dbReference>
<evidence type="ECO:0000256" key="10">
    <source>
        <dbReference type="SAM" id="MobiDB-lite"/>
    </source>
</evidence>
<dbReference type="InterPro" id="IPR039726">
    <property type="entry name" value="Prp40-like"/>
</dbReference>
<keyword evidence="3" id="KW-0677">Repeat</keyword>
<evidence type="ECO:0000313" key="14">
    <source>
        <dbReference type="Proteomes" id="UP001152523"/>
    </source>
</evidence>
<evidence type="ECO:0000256" key="2">
    <source>
        <dbReference type="ARBA" id="ARBA00022664"/>
    </source>
</evidence>
<dbReference type="AlphaFoldDB" id="A0AAV0DP38"/>
<organism evidence="13 14">
    <name type="scientific">Cuscuta epithymum</name>
    <dbReference type="NCBI Taxonomy" id="186058"/>
    <lineage>
        <taxon>Eukaryota</taxon>
        <taxon>Viridiplantae</taxon>
        <taxon>Streptophyta</taxon>
        <taxon>Embryophyta</taxon>
        <taxon>Tracheophyta</taxon>
        <taxon>Spermatophyta</taxon>
        <taxon>Magnoliopsida</taxon>
        <taxon>eudicotyledons</taxon>
        <taxon>Gunneridae</taxon>
        <taxon>Pentapetalae</taxon>
        <taxon>asterids</taxon>
        <taxon>lamiids</taxon>
        <taxon>Solanales</taxon>
        <taxon>Convolvulaceae</taxon>
        <taxon>Cuscuteae</taxon>
        <taxon>Cuscuta</taxon>
        <taxon>Cuscuta subgen. Cuscuta</taxon>
    </lineage>
</organism>
<feature type="domain" description="WW" evidence="11">
    <location>
        <begin position="247"/>
        <end position="280"/>
    </location>
</feature>
<feature type="region of interest" description="Disordered" evidence="10">
    <location>
        <begin position="1"/>
        <end position="41"/>
    </location>
</feature>
<dbReference type="InterPro" id="IPR036517">
    <property type="entry name" value="FF_domain_sf"/>
</dbReference>
<proteinExistence type="inferred from homology"/>
<evidence type="ECO:0000256" key="8">
    <source>
        <dbReference type="ARBA" id="ARBA00064817"/>
    </source>
</evidence>
<comment type="subunit">
    <text evidence="8">Interacts (via the WW domains) with the phosphorylated C-terminal domain of NRPB1 (via CTD domain).</text>
</comment>
<feature type="domain" description="FF" evidence="12">
    <location>
        <begin position="451"/>
        <end position="505"/>
    </location>
</feature>
<dbReference type="InterPro" id="IPR001202">
    <property type="entry name" value="WW_dom"/>
</dbReference>
<dbReference type="EMBL" id="CAMAPF010000122">
    <property type="protein sequence ID" value="CAH9103695.1"/>
    <property type="molecule type" value="Genomic_DNA"/>
</dbReference>
<reference evidence="13" key="1">
    <citation type="submission" date="2022-07" db="EMBL/GenBank/DDBJ databases">
        <authorList>
            <person name="Macas J."/>
            <person name="Novak P."/>
            <person name="Neumann P."/>
        </authorList>
    </citation>
    <scope>NUCLEOTIDE SEQUENCE</scope>
</reference>
<dbReference type="Pfam" id="PF00397">
    <property type="entry name" value="WW"/>
    <property type="match status" value="2"/>
</dbReference>
<dbReference type="Gene3D" id="1.10.10.440">
    <property type="entry name" value="FF domain"/>
    <property type="match status" value="5"/>
</dbReference>
<dbReference type="SUPFAM" id="SSF81698">
    <property type="entry name" value="FF domain"/>
    <property type="match status" value="5"/>
</dbReference>
<evidence type="ECO:0000256" key="4">
    <source>
        <dbReference type="ARBA" id="ARBA00023187"/>
    </source>
</evidence>
<dbReference type="SMART" id="SM00456">
    <property type="entry name" value="WW"/>
    <property type="match status" value="2"/>
</dbReference>
<evidence type="ECO:0008006" key="15">
    <source>
        <dbReference type="Google" id="ProtNLM"/>
    </source>
</evidence>
<protein>
    <recommendedName>
        <fullName evidence="15">Pre-mRNA-processing protein 40A</fullName>
    </recommendedName>
</protein>
<feature type="compositionally biased region" description="Polar residues" evidence="10">
    <location>
        <begin position="166"/>
        <end position="175"/>
    </location>
</feature>
<name>A0AAV0DP38_9ASTE</name>
<comment type="subcellular location">
    <subcellularLocation>
        <location evidence="1">Nucleus</location>
    </subcellularLocation>
</comment>
<dbReference type="FunFam" id="1.10.10.440:FF:000024">
    <property type="entry name" value="Pre-mRNA-processing protein 40A"/>
    <property type="match status" value="1"/>
</dbReference>
<keyword evidence="5" id="KW-0539">Nucleus</keyword>
<dbReference type="PROSITE" id="PS51676">
    <property type="entry name" value="FF"/>
    <property type="match status" value="4"/>
</dbReference>
<dbReference type="InterPro" id="IPR036020">
    <property type="entry name" value="WW_dom_sf"/>
</dbReference>
<dbReference type="PANTHER" id="PTHR11864">
    <property type="entry name" value="PRE-MRNA-PROCESSING PROTEIN PRP40"/>
    <property type="match status" value="1"/>
</dbReference>
<feature type="region of interest" description="Disordered" evidence="10">
    <location>
        <begin position="128"/>
        <end position="175"/>
    </location>
</feature>
<keyword evidence="4" id="KW-0508">mRNA splicing</keyword>
<dbReference type="GO" id="GO:0045292">
    <property type="term" value="P:mRNA cis splicing, via spliceosome"/>
    <property type="evidence" value="ECO:0007669"/>
    <property type="project" value="InterPro"/>
</dbReference>
<comment type="function">
    <text evidence="6">Binds the phosphorylated C-terminal domain (CTD) of the largest subunit of RNA polymerase II and functions as a scaffold for RNA processing machineries. May be involved in pre-mRNA splicing.</text>
</comment>
<feature type="domain" description="WW" evidence="11">
    <location>
        <begin position="206"/>
        <end position="239"/>
    </location>
</feature>
<feature type="region of interest" description="Disordered" evidence="10">
    <location>
        <begin position="849"/>
        <end position="1010"/>
    </location>
</feature>
<gene>
    <name evidence="13" type="ORF">CEPIT_LOCUS16524</name>
</gene>
<dbReference type="InterPro" id="IPR002713">
    <property type="entry name" value="FF_domain"/>
</dbReference>
<dbReference type="FunFam" id="1.10.10.440:FF:000022">
    <property type="entry name" value="Pre-mRNA-processing protein 40A"/>
    <property type="match status" value="1"/>
</dbReference>
<dbReference type="GO" id="GO:0071004">
    <property type="term" value="C:U2-type prespliceosome"/>
    <property type="evidence" value="ECO:0007669"/>
    <property type="project" value="TreeGrafter"/>
</dbReference>